<protein>
    <submittedName>
        <fullName evidence="1">Uncharacterized protein</fullName>
    </submittedName>
</protein>
<proteinExistence type="predicted"/>
<gene>
    <name evidence="1" type="ORF">SEMRO_170_G075520.1</name>
</gene>
<name>A0A9N8DMU4_9STRA</name>
<comment type="caution">
    <text evidence="1">The sequence shown here is derived from an EMBL/GenBank/DDBJ whole genome shotgun (WGS) entry which is preliminary data.</text>
</comment>
<evidence type="ECO:0000313" key="1">
    <source>
        <dbReference type="EMBL" id="CAB9503594.1"/>
    </source>
</evidence>
<dbReference type="EMBL" id="CAICTM010000169">
    <property type="protein sequence ID" value="CAB9503594.1"/>
    <property type="molecule type" value="Genomic_DNA"/>
</dbReference>
<evidence type="ECO:0000313" key="2">
    <source>
        <dbReference type="Proteomes" id="UP001153069"/>
    </source>
</evidence>
<keyword evidence="2" id="KW-1185">Reference proteome</keyword>
<sequence length="244" mass="27356">MNKAGIADFPVILVDEGLYLRMPTDQHNRFTSRTIFKFASRHGQFGYVTGTHNVHLSSTNDFRHREPHVSFFGAPRCVEDEDGDLGPYDDGAVPDVVIQFSWRNKRGYEEDAIDEMMNDAVEIERGPKSVTCPRVGFLIKVRFKKKRTLQNALKGSKTQDMGGLDLYRLPHGTTVDDAINGTGGASKVTYVPGGPDHHIDITAQDLGFPGTPPVAWNGFQIQMSRIFVEMDTYHKKRQQNLLAC</sequence>
<dbReference type="Proteomes" id="UP001153069">
    <property type="component" value="Unassembled WGS sequence"/>
</dbReference>
<reference evidence="1" key="1">
    <citation type="submission" date="2020-06" db="EMBL/GenBank/DDBJ databases">
        <authorList>
            <consortium name="Plant Systems Biology data submission"/>
        </authorList>
    </citation>
    <scope>NUCLEOTIDE SEQUENCE</scope>
    <source>
        <strain evidence="1">D6</strain>
    </source>
</reference>
<accession>A0A9N8DMU4</accession>
<organism evidence="1 2">
    <name type="scientific">Seminavis robusta</name>
    <dbReference type="NCBI Taxonomy" id="568900"/>
    <lineage>
        <taxon>Eukaryota</taxon>
        <taxon>Sar</taxon>
        <taxon>Stramenopiles</taxon>
        <taxon>Ochrophyta</taxon>
        <taxon>Bacillariophyta</taxon>
        <taxon>Bacillariophyceae</taxon>
        <taxon>Bacillariophycidae</taxon>
        <taxon>Naviculales</taxon>
        <taxon>Naviculaceae</taxon>
        <taxon>Seminavis</taxon>
    </lineage>
</organism>
<dbReference type="AlphaFoldDB" id="A0A9N8DMU4"/>